<accession>A0ABX0FGZ1</accession>
<gene>
    <name evidence="2" type="ORF">GW587_05830</name>
</gene>
<proteinExistence type="predicted"/>
<keyword evidence="3" id="KW-1185">Reference proteome</keyword>
<dbReference type="EMBL" id="JAADJT010000002">
    <property type="protein sequence ID" value="NGZ83778.1"/>
    <property type="molecule type" value="Genomic_DNA"/>
</dbReference>
<feature type="signal peptide" evidence="1">
    <location>
        <begin position="1"/>
        <end position="24"/>
    </location>
</feature>
<protein>
    <submittedName>
        <fullName evidence="2">Uncharacterized protein</fullName>
    </submittedName>
</protein>
<organism evidence="2 3">
    <name type="scientific">Duganella aceris</name>
    <dbReference type="NCBI Taxonomy" id="2703883"/>
    <lineage>
        <taxon>Bacteria</taxon>
        <taxon>Pseudomonadati</taxon>
        <taxon>Pseudomonadota</taxon>
        <taxon>Betaproteobacteria</taxon>
        <taxon>Burkholderiales</taxon>
        <taxon>Oxalobacteraceae</taxon>
        <taxon>Telluria group</taxon>
        <taxon>Duganella</taxon>
    </lineage>
</organism>
<evidence type="ECO:0000313" key="2">
    <source>
        <dbReference type="EMBL" id="NGZ83778.1"/>
    </source>
</evidence>
<evidence type="ECO:0000313" key="3">
    <source>
        <dbReference type="Proteomes" id="UP000666369"/>
    </source>
</evidence>
<dbReference type="Proteomes" id="UP000666369">
    <property type="component" value="Unassembled WGS sequence"/>
</dbReference>
<reference evidence="2 3" key="1">
    <citation type="submission" date="2020-01" db="EMBL/GenBank/DDBJ databases">
        <authorList>
            <person name="Lee S.D."/>
        </authorList>
    </citation>
    <scope>NUCLEOTIDE SEQUENCE [LARGE SCALE GENOMIC DNA]</scope>
    <source>
        <strain evidence="2 3">SAP-35</strain>
    </source>
</reference>
<feature type="chain" id="PRO_5047150346" evidence="1">
    <location>
        <begin position="25"/>
        <end position="253"/>
    </location>
</feature>
<sequence length="253" mass="27577">MAAIKAWIAALLLLAGLICQPSRAQEAAGTKAVETTEADAPSMVVINGTRSPELQPYRYMLSGLDAFDDYHALAPAATEVRFRLRGKGKAPADVLDGAVVRLSGKQTDITLPLAADGRFILPRDEAAQDDNADVVVNRKKSYIGWSPEVRSAGVPDGMRRLGDIRLECRVMVGVAKNYIPFMLRAMINTLTLTTDWCGYKDFNLSVRGDRAITSATLVEGERRLELKVDDDGKSYSVPIGDKSYSNDALIELQ</sequence>
<reference evidence="3" key="2">
    <citation type="submission" date="2023-07" db="EMBL/GenBank/DDBJ databases">
        <title>Duganella aceri sp. nov., isolated from tree sap.</title>
        <authorList>
            <person name="Kim I.S."/>
        </authorList>
    </citation>
    <scope>NUCLEOTIDE SEQUENCE [LARGE SCALE GENOMIC DNA]</scope>
    <source>
        <strain evidence="3">SAP-35</strain>
    </source>
</reference>
<keyword evidence="1" id="KW-0732">Signal</keyword>
<dbReference type="RefSeq" id="WP_166099816.1">
    <property type="nucleotide sequence ID" value="NZ_JAADJT010000002.1"/>
</dbReference>
<name>A0ABX0FGZ1_9BURK</name>
<evidence type="ECO:0000256" key="1">
    <source>
        <dbReference type="SAM" id="SignalP"/>
    </source>
</evidence>
<comment type="caution">
    <text evidence="2">The sequence shown here is derived from an EMBL/GenBank/DDBJ whole genome shotgun (WGS) entry which is preliminary data.</text>
</comment>